<accession>X1VNF3</accession>
<reference evidence="1" key="1">
    <citation type="journal article" date="2014" name="Front. Microbiol.">
        <title>High frequency of phylogenetically diverse reductive dehalogenase-homologous genes in deep subseafloor sedimentary metagenomes.</title>
        <authorList>
            <person name="Kawai M."/>
            <person name="Futagami T."/>
            <person name="Toyoda A."/>
            <person name="Takaki Y."/>
            <person name="Nishi S."/>
            <person name="Hori S."/>
            <person name="Arai W."/>
            <person name="Tsubouchi T."/>
            <person name="Morono Y."/>
            <person name="Uchiyama I."/>
            <person name="Ito T."/>
            <person name="Fujiyama A."/>
            <person name="Inagaki F."/>
            <person name="Takami H."/>
        </authorList>
    </citation>
    <scope>NUCLEOTIDE SEQUENCE</scope>
    <source>
        <strain evidence="1">Expedition CK06-06</strain>
    </source>
</reference>
<name>X1VNF3_9ZZZZ</name>
<evidence type="ECO:0000313" key="1">
    <source>
        <dbReference type="EMBL" id="GAJ21317.1"/>
    </source>
</evidence>
<dbReference type="EMBL" id="BARW01039571">
    <property type="protein sequence ID" value="GAJ21317.1"/>
    <property type="molecule type" value="Genomic_DNA"/>
</dbReference>
<feature type="non-terminal residue" evidence="1">
    <location>
        <position position="1"/>
    </location>
</feature>
<proteinExistence type="predicted"/>
<organism evidence="1">
    <name type="scientific">marine sediment metagenome</name>
    <dbReference type="NCBI Taxonomy" id="412755"/>
    <lineage>
        <taxon>unclassified sequences</taxon>
        <taxon>metagenomes</taxon>
        <taxon>ecological metagenomes</taxon>
    </lineage>
</organism>
<protein>
    <submittedName>
        <fullName evidence="1">Uncharacterized protein</fullName>
    </submittedName>
</protein>
<gene>
    <name evidence="1" type="ORF">S12H4_60214</name>
</gene>
<comment type="caution">
    <text evidence="1">The sequence shown here is derived from an EMBL/GenBank/DDBJ whole genome shotgun (WGS) entry which is preliminary data.</text>
</comment>
<sequence>KLEKVRTIREICKTGYFILTNTKVLKHFGHGLIMVIQKEASDQ</sequence>
<dbReference type="AlphaFoldDB" id="X1VNF3"/>